<accession>A0A0S4IRI9</accession>
<evidence type="ECO:0000256" key="2">
    <source>
        <dbReference type="SAM" id="Phobius"/>
    </source>
</evidence>
<evidence type="ECO:0000256" key="1">
    <source>
        <dbReference type="SAM" id="MobiDB-lite"/>
    </source>
</evidence>
<keyword evidence="2" id="KW-1133">Transmembrane helix</keyword>
<dbReference type="AlphaFoldDB" id="A0A0S4IRI9"/>
<feature type="region of interest" description="Disordered" evidence="1">
    <location>
        <begin position="178"/>
        <end position="221"/>
    </location>
</feature>
<evidence type="ECO:0000313" key="5">
    <source>
        <dbReference type="Proteomes" id="UP000051952"/>
    </source>
</evidence>
<dbReference type="EMBL" id="CYKH01000495">
    <property type="protein sequence ID" value="CUG02145.1"/>
    <property type="molecule type" value="Genomic_DNA"/>
</dbReference>
<keyword evidence="2 4" id="KW-0812">Transmembrane</keyword>
<dbReference type="InterPro" id="IPR001623">
    <property type="entry name" value="DnaJ_domain"/>
</dbReference>
<dbReference type="OrthoDB" id="276202at2759"/>
<reference evidence="5" key="1">
    <citation type="submission" date="2015-09" db="EMBL/GenBank/DDBJ databases">
        <authorList>
            <consortium name="Pathogen Informatics"/>
        </authorList>
    </citation>
    <scope>NUCLEOTIDE SEQUENCE [LARGE SCALE GENOMIC DNA]</scope>
    <source>
        <strain evidence="5">Lake Konstanz</strain>
    </source>
</reference>
<evidence type="ECO:0000313" key="4">
    <source>
        <dbReference type="EMBL" id="CUG02145.1"/>
    </source>
</evidence>
<proteinExistence type="predicted"/>
<feature type="transmembrane region" description="Helical" evidence="2">
    <location>
        <begin position="91"/>
        <end position="108"/>
    </location>
</feature>
<evidence type="ECO:0000259" key="3">
    <source>
        <dbReference type="PROSITE" id="PS50076"/>
    </source>
</evidence>
<keyword evidence="5" id="KW-1185">Reference proteome</keyword>
<feature type="domain" description="J" evidence="3">
    <location>
        <begin position="271"/>
        <end position="341"/>
    </location>
</feature>
<feature type="region of interest" description="Disordered" evidence="1">
    <location>
        <begin position="133"/>
        <end position="159"/>
    </location>
</feature>
<gene>
    <name evidence="4" type="ORF">BSAL_69600</name>
</gene>
<organism evidence="4 5">
    <name type="scientific">Bodo saltans</name>
    <name type="common">Flagellated protozoan</name>
    <dbReference type="NCBI Taxonomy" id="75058"/>
    <lineage>
        <taxon>Eukaryota</taxon>
        <taxon>Discoba</taxon>
        <taxon>Euglenozoa</taxon>
        <taxon>Kinetoplastea</taxon>
        <taxon>Metakinetoplastina</taxon>
        <taxon>Eubodonida</taxon>
        <taxon>Bodonidae</taxon>
        <taxon>Bodo</taxon>
    </lineage>
</organism>
<dbReference type="OMA" id="RENYQVR"/>
<protein>
    <submittedName>
        <fullName evidence="4">Transmembrane protein, putative</fullName>
    </submittedName>
</protein>
<feature type="compositionally biased region" description="Basic and acidic residues" evidence="1">
    <location>
        <begin position="212"/>
        <end position="221"/>
    </location>
</feature>
<dbReference type="VEuPathDB" id="TriTrypDB:BSAL_69600"/>
<dbReference type="PROSITE" id="PS50076">
    <property type="entry name" value="DNAJ_2"/>
    <property type="match status" value="1"/>
</dbReference>
<name>A0A0S4IRI9_BODSA</name>
<dbReference type="Proteomes" id="UP000051952">
    <property type="component" value="Unassembled WGS sequence"/>
</dbReference>
<sequence length="436" mass="49136">MKVPRVAQIRQLQAANRQKHMEENANRAGADDRNSMFAKHHQNQRHAYGQAPRFSMTNRPTRDRNAGVITSREWEEAVSKYDDSGKGFRRFFYGFVVFALVLLAFAKYDVEVNLEVPQIESGRGFGEVVADDVDDIGESSGNNDAGEGSRPINGASRLSEREMRELDEMYNLLGVKGRLKQKRASPPAAKPADAEKAATPEGDSTATPTARADPDKERRRENYRVRQELKQAYESHQDGLGQLVHCGRACESKNQQVELAYTTLASQIDRELYGVLLDSKNTKEKRGASQAELREFYEAKKAEIVAGDENEEDRNMALEELRDAYEILANPEAKAYYHLYGRKPPAIMKHASARHGGWGQEVQLGSFKYRLIFSWLDYFDSSWGEIVVLGAIAVFILMRLPQALQQTQRLVEELEWEDRISAQEAEAAKAEGAASE</sequence>
<keyword evidence="2" id="KW-0472">Membrane</keyword>